<protein>
    <submittedName>
        <fullName evidence="3">Uncharacterized protein</fullName>
    </submittedName>
</protein>
<gene>
    <name evidence="3" type="ORF">DH2020_020863</name>
</gene>
<keyword evidence="2" id="KW-0472">Membrane</keyword>
<dbReference type="Proteomes" id="UP001318860">
    <property type="component" value="Unassembled WGS sequence"/>
</dbReference>
<organism evidence="3 4">
    <name type="scientific">Rehmannia glutinosa</name>
    <name type="common">Chinese foxglove</name>
    <dbReference type="NCBI Taxonomy" id="99300"/>
    <lineage>
        <taxon>Eukaryota</taxon>
        <taxon>Viridiplantae</taxon>
        <taxon>Streptophyta</taxon>
        <taxon>Embryophyta</taxon>
        <taxon>Tracheophyta</taxon>
        <taxon>Spermatophyta</taxon>
        <taxon>Magnoliopsida</taxon>
        <taxon>eudicotyledons</taxon>
        <taxon>Gunneridae</taxon>
        <taxon>Pentapetalae</taxon>
        <taxon>asterids</taxon>
        <taxon>lamiids</taxon>
        <taxon>Lamiales</taxon>
        <taxon>Orobanchaceae</taxon>
        <taxon>Rehmannieae</taxon>
        <taxon>Rehmannia</taxon>
    </lineage>
</organism>
<feature type="region of interest" description="Disordered" evidence="1">
    <location>
        <begin position="151"/>
        <end position="172"/>
    </location>
</feature>
<keyword evidence="2" id="KW-1133">Transmembrane helix</keyword>
<comment type="caution">
    <text evidence="3">The sequence shown here is derived from an EMBL/GenBank/DDBJ whole genome shotgun (WGS) entry which is preliminary data.</text>
</comment>
<keyword evidence="4" id="KW-1185">Reference proteome</keyword>
<evidence type="ECO:0000313" key="4">
    <source>
        <dbReference type="Proteomes" id="UP001318860"/>
    </source>
</evidence>
<accession>A0ABR0W9C0</accession>
<sequence length="172" mass="19312">MLHLRHCNSLPLQIPSSSSINKQNRSIFRILGDNECLGLKKSRRNGSLNAVGKDSEFEFDPDKAREALRKLDEQLQSLSEKQVNPPKFRAMDLNQSNLREKEETSEKSGSFWAYAVSGLLVFTIFYNIIFLTVIKPSIDGPEPDQSASMFIEAQEVGPTQQLSRSTELPVGP</sequence>
<dbReference type="PANTHER" id="PTHR37716">
    <property type="entry name" value="OS07G0568900 PROTEIN"/>
    <property type="match status" value="1"/>
</dbReference>
<dbReference type="EMBL" id="JABTTQ020000012">
    <property type="protein sequence ID" value="KAK6144043.1"/>
    <property type="molecule type" value="Genomic_DNA"/>
</dbReference>
<name>A0ABR0W9C0_REHGL</name>
<dbReference type="PANTHER" id="PTHR37716:SF1">
    <property type="entry name" value="OS07G0568900 PROTEIN"/>
    <property type="match status" value="1"/>
</dbReference>
<evidence type="ECO:0000313" key="3">
    <source>
        <dbReference type="EMBL" id="KAK6144043.1"/>
    </source>
</evidence>
<feature type="compositionally biased region" description="Polar residues" evidence="1">
    <location>
        <begin position="157"/>
        <end position="166"/>
    </location>
</feature>
<proteinExistence type="predicted"/>
<evidence type="ECO:0000256" key="1">
    <source>
        <dbReference type="SAM" id="MobiDB-lite"/>
    </source>
</evidence>
<reference evidence="3 4" key="1">
    <citation type="journal article" date="2021" name="Comput. Struct. Biotechnol. J.">
        <title>De novo genome assembly of the potent medicinal plant Rehmannia glutinosa using nanopore technology.</title>
        <authorList>
            <person name="Ma L."/>
            <person name="Dong C."/>
            <person name="Song C."/>
            <person name="Wang X."/>
            <person name="Zheng X."/>
            <person name="Niu Y."/>
            <person name="Chen S."/>
            <person name="Feng W."/>
        </authorList>
    </citation>
    <scope>NUCLEOTIDE SEQUENCE [LARGE SCALE GENOMIC DNA]</scope>
    <source>
        <strain evidence="3">DH-2019</strain>
    </source>
</reference>
<keyword evidence="2" id="KW-0812">Transmembrane</keyword>
<feature type="transmembrane region" description="Helical" evidence="2">
    <location>
        <begin position="111"/>
        <end position="134"/>
    </location>
</feature>
<evidence type="ECO:0000256" key="2">
    <source>
        <dbReference type="SAM" id="Phobius"/>
    </source>
</evidence>